<dbReference type="InterPro" id="IPR036047">
    <property type="entry name" value="F-box-like_dom_sf"/>
</dbReference>
<name>A0A498K3X4_MALDO</name>
<dbReference type="EMBL" id="RDQH01000330">
    <property type="protein sequence ID" value="RXI02088.1"/>
    <property type="molecule type" value="Genomic_DNA"/>
</dbReference>
<comment type="caution">
    <text evidence="3">The sequence shown here is derived from an EMBL/GenBank/DDBJ whole genome shotgun (WGS) entry which is preliminary data.</text>
</comment>
<keyword evidence="4" id="KW-1185">Reference proteome</keyword>
<dbReference type="Pfam" id="PF24758">
    <property type="entry name" value="LRR_At5g56370"/>
    <property type="match status" value="1"/>
</dbReference>
<organism evidence="3 4">
    <name type="scientific">Malus domestica</name>
    <name type="common">Apple</name>
    <name type="synonym">Pyrus malus</name>
    <dbReference type="NCBI Taxonomy" id="3750"/>
    <lineage>
        <taxon>Eukaryota</taxon>
        <taxon>Viridiplantae</taxon>
        <taxon>Streptophyta</taxon>
        <taxon>Embryophyta</taxon>
        <taxon>Tracheophyta</taxon>
        <taxon>Spermatophyta</taxon>
        <taxon>Magnoliopsida</taxon>
        <taxon>eudicotyledons</taxon>
        <taxon>Gunneridae</taxon>
        <taxon>Pentapetalae</taxon>
        <taxon>rosids</taxon>
        <taxon>fabids</taxon>
        <taxon>Rosales</taxon>
        <taxon>Rosaceae</taxon>
        <taxon>Amygdaloideae</taxon>
        <taxon>Maleae</taxon>
        <taxon>Malus</taxon>
    </lineage>
</organism>
<dbReference type="InterPro" id="IPR032675">
    <property type="entry name" value="LRR_dom_sf"/>
</dbReference>
<dbReference type="Gene3D" id="3.80.10.10">
    <property type="entry name" value="Ribonuclease Inhibitor"/>
    <property type="match status" value="1"/>
</dbReference>
<accession>A0A498K3X4</accession>
<dbReference type="AlphaFoldDB" id="A0A498K3X4"/>
<proteinExistence type="predicted"/>
<gene>
    <name evidence="3" type="ORF">DVH24_026618</name>
</gene>
<dbReference type="PROSITE" id="PS50181">
    <property type="entry name" value="FBOX"/>
    <property type="match status" value="2"/>
</dbReference>
<dbReference type="SUPFAM" id="SSF52047">
    <property type="entry name" value="RNI-like"/>
    <property type="match status" value="1"/>
</dbReference>
<feature type="domain" description="F-box" evidence="2">
    <location>
        <begin position="24"/>
        <end position="76"/>
    </location>
</feature>
<dbReference type="Gene3D" id="1.20.1280.50">
    <property type="match status" value="1"/>
</dbReference>
<dbReference type="InterPro" id="IPR006566">
    <property type="entry name" value="FBD"/>
</dbReference>
<dbReference type="PANTHER" id="PTHR31900:SF27">
    <property type="entry name" value="FBD DOMAIN-CONTAINING PROTEIN"/>
    <property type="match status" value="1"/>
</dbReference>
<dbReference type="InterPro" id="IPR055411">
    <property type="entry name" value="LRR_FXL15/At3g58940/PEG3-like"/>
</dbReference>
<feature type="domain" description="F-box" evidence="2">
    <location>
        <begin position="352"/>
        <end position="388"/>
    </location>
</feature>
<evidence type="ECO:0000256" key="1">
    <source>
        <dbReference type="SAM" id="MobiDB-lite"/>
    </source>
</evidence>
<dbReference type="SMART" id="SM00256">
    <property type="entry name" value="FBOX"/>
    <property type="match status" value="2"/>
</dbReference>
<dbReference type="Pfam" id="PF00646">
    <property type="entry name" value="F-box"/>
    <property type="match status" value="2"/>
</dbReference>
<protein>
    <recommendedName>
        <fullName evidence="2">F-box domain-containing protein</fullName>
    </recommendedName>
</protein>
<dbReference type="InterPro" id="IPR001810">
    <property type="entry name" value="F-box_dom"/>
</dbReference>
<evidence type="ECO:0000313" key="4">
    <source>
        <dbReference type="Proteomes" id="UP000290289"/>
    </source>
</evidence>
<sequence length="871" mass="99166">MGCKRKLRASTSCQAEGTSSESGIDRFSDLPEEVVHRILSLLNFRDLTRVGGLSKRCRQFHLSVPVVDFNSNWVPLTKTVKCFARLMSSFDRYFLDRGHNRLQRLDIDWSFLQVKQRRKFLIRSALTCNVEDLIFISEIVGPICFRCHLSSSILNLCALYQCACICSVRGLLKRHLYPFLALYKEGSTPTLMLDSIRNLRIHCESFNYKFVPAVVSLLRRMPNLNIFTFLFGGGWVNILSLASRFGNGYWKLQNLAFIHQLKEVSIENSYGSNGIEFERYILEHAQNLKKILFIESCSDGEWEQMISTASVLIRQDPHKIYKIRGVTTMARKRKLQAPTSCESEGTCSESGMDRFSDLPEEVVHRILSFLNFKDLTRVGAVSKRCRQVRLSVPVVNFGTDERTGIKKMDLGRMMTSFDRYLLDRGPNRLQRVCICLSVCKSETTKKVSDDHSRVLKWIRNAVRCNVEELDLYFSHRVTSTFSLPSFIFHSQSLRSLSVSSGVSILEVVEAPSLSFSSNLHYLSLSSVKIVDDMVFKWISCCCKCLKELRLVSINGIPNISIESSSLVNFYVFDCGDVHLIISGQKLEYIDMEWGGYDAFTSRKSTISNTSLKIFAPNLKTLKWKGELRNSQSLGNLKSLEEVEIFLAPLKNEFDKVLEVLCSICSAKVITINEETIKALYKEGSTTTLILDNILNLSIHCENLNNRLVPAMVSLLRRMPNLNILCIKTSCENLTPEKASLSSKECWKLQNLVFIHQLKEASHFGNEYWKLQNLAFIHQLKEVSIVNSYGSNEIEFARYILERAQNLKKMVIVHRDDDAPSKVAGMVSRSKMISSASILIQQDPHRIYRICGPGSYILYSGPDILKSGIESL</sequence>
<evidence type="ECO:0000259" key="2">
    <source>
        <dbReference type="PROSITE" id="PS50181"/>
    </source>
</evidence>
<feature type="region of interest" description="Disordered" evidence="1">
    <location>
        <begin position="1"/>
        <end position="24"/>
    </location>
</feature>
<dbReference type="PANTHER" id="PTHR31900">
    <property type="entry name" value="F-BOX/RNI SUPERFAMILY PROTEIN-RELATED"/>
    <property type="match status" value="1"/>
</dbReference>
<dbReference type="Pfam" id="PF08387">
    <property type="entry name" value="FBD"/>
    <property type="match status" value="1"/>
</dbReference>
<evidence type="ECO:0000313" key="3">
    <source>
        <dbReference type="EMBL" id="RXI02088.1"/>
    </source>
</evidence>
<dbReference type="SUPFAM" id="SSF81383">
    <property type="entry name" value="F-box domain"/>
    <property type="match status" value="2"/>
</dbReference>
<reference evidence="3 4" key="1">
    <citation type="submission" date="2018-10" db="EMBL/GenBank/DDBJ databases">
        <title>A high-quality apple genome assembly.</title>
        <authorList>
            <person name="Hu J."/>
        </authorList>
    </citation>
    <scope>NUCLEOTIDE SEQUENCE [LARGE SCALE GENOMIC DNA]</scope>
    <source>
        <strain evidence="4">cv. HFTH1</strain>
        <tissue evidence="3">Young leaf</tissue>
    </source>
</reference>
<dbReference type="Proteomes" id="UP000290289">
    <property type="component" value="Chromosome 4"/>
</dbReference>
<dbReference type="InterPro" id="IPR050232">
    <property type="entry name" value="FBL13/AtMIF1-like"/>
</dbReference>
<feature type="compositionally biased region" description="Polar residues" evidence="1">
    <location>
        <begin position="9"/>
        <end position="22"/>
    </location>
</feature>
<dbReference type="CDD" id="cd09917">
    <property type="entry name" value="F-box_SF"/>
    <property type="match status" value="1"/>
</dbReference>